<protein>
    <submittedName>
        <fullName evidence="2">Metal-dependent hydrolase</fullName>
    </submittedName>
</protein>
<name>A0A6G1X9I3_9BACI</name>
<evidence type="ECO:0000313" key="2">
    <source>
        <dbReference type="EMBL" id="MRG87530.1"/>
    </source>
</evidence>
<evidence type="ECO:0000313" key="3">
    <source>
        <dbReference type="Proteomes" id="UP000480185"/>
    </source>
</evidence>
<dbReference type="PANTHER" id="PTHR40031:SF1">
    <property type="entry name" value="MEMBRANE-BOUND METAL-DEPENDENT HYDROLASE"/>
    <property type="match status" value="1"/>
</dbReference>
<dbReference type="OrthoDB" id="110250at2"/>
<sequence>MDTATHISMGVALGGLATLDPVVQQDSTLFTCVMVGTIVGSNAPDFDTLLKLKNNAVYIRNHRGITHSIPAVIVWGVTIATVIHTFVPQVNFVHLYFWTFLAVILHVFVDIFNAYGTQAARPINRNWIALGFINTFDPYIFGLHAVGIVAWLLFGADPGITFLLLYFIIALYYVKRYFDKKEIVSKIEQHFDDVESIVTSPTIKHNVWRIAITTTENFYVARAEGGKIKILDQFKRKKLPDHPAMHKALQDDNVQAFIFFSPVYRWEIEESDNYTEVRFIDLRYRSKGHYPFVAVVKLDSDYHIRNSYTGWIYSEDKLQKKLDPLPQ</sequence>
<keyword evidence="2" id="KW-0378">Hydrolase</keyword>
<dbReference type="AlphaFoldDB" id="A0A6G1X9I3"/>
<comment type="caution">
    <text evidence="2">The sequence shown here is derived from an EMBL/GenBank/DDBJ whole genome shotgun (WGS) entry which is preliminary data.</text>
</comment>
<keyword evidence="3" id="KW-1185">Reference proteome</keyword>
<dbReference type="InterPro" id="IPR053170">
    <property type="entry name" value="Transcription_regulator"/>
</dbReference>
<feature type="transmembrane region" description="Helical" evidence="1">
    <location>
        <begin position="69"/>
        <end position="87"/>
    </location>
</feature>
<dbReference type="RefSeq" id="WP_153729409.1">
    <property type="nucleotide sequence ID" value="NZ_WJNH01000009.1"/>
</dbReference>
<feature type="transmembrane region" description="Helical" evidence="1">
    <location>
        <begin position="160"/>
        <end position="178"/>
    </location>
</feature>
<dbReference type="EMBL" id="WJNH01000009">
    <property type="protein sequence ID" value="MRG87530.1"/>
    <property type="molecule type" value="Genomic_DNA"/>
</dbReference>
<keyword evidence="1" id="KW-0472">Membrane</keyword>
<proteinExistence type="predicted"/>
<evidence type="ECO:0000256" key="1">
    <source>
        <dbReference type="SAM" id="Phobius"/>
    </source>
</evidence>
<dbReference type="Proteomes" id="UP000480185">
    <property type="component" value="Unassembled WGS sequence"/>
</dbReference>
<dbReference type="Pfam" id="PF04307">
    <property type="entry name" value="YdjM"/>
    <property type="match status" value="1"/>
</dbReference>
<gene>
    <name evidence="2" type="ORF">GH754_14655</name>
</gene>
<accession>A0A6G1X9I3</accession>
<organism evidence="2 3">
    <name type="scientific">Salinibacillus xinjiangensis</name>
    <dbReference type="NCBI Taxonomy" id="1229268"/>
    <lineage>
        <taxon>Bacteria</taxon>
        <taxon>Bacillati</taxon>
        <taxon>Bacillota</taxon>
        <taxon>Bacilli</taxon>
        <taxon>Bacillales</taxon>
        <taxon>Bacillaceae</taxon>
        <taxon>Salinibacillus</taxon>
    </lineage>
</organism>
<reference evidence="2 3" key="1">
    <citation type="submission" date="2019-11" db="EMBL/GenBank/DDBJ databases">
        <authorList>
            <person name="Li J."/>
        </authorList>
    </citation>
    <scope>NUCLEOTIDE SEQUENCE [LARGE SCALE GENOMIC DNA]</scope>
    <source>
        <strain evidence="2 3">J4</strain>
    </source>
</reference>
<feature type="transmembrane region" description="Helical" evidence="1">
    <location>
        <begin position="127"/>
        <end position="154"/>
    </location>
</feature>
<dbReference type="GO" id="GO:0016787">
    <property type="term" value="F:hydrolase activity"/>
    <property type="evidence" value="ECO:0007669"/>
    <property type="project" value="UniProtKB-KW"/>
</dbReference>
<dbReference type="InterPro" id="IPR007404">
    <property type="entry name" value="YdjM-like"/>
</dbReference>
<keyword evidence="1" id="KW-1133">Transmembrane helix</keyword>
<feature type="transmembrane region" description="Helical" evidence="1">
    <location>
        <begin position="93"/>
        <end position="115"/>
    </location>
</feature>
<keyword evidence="1" id="KW-0812">Transmembrane</keyword>
<dbReference type="PANTHER" id="PTHR40031">
    <property type="entry name" value="HYPOTHETICAL MEMBRANE SPANNING PROTEIN"/>
    <property type="match status" value="1"/>
</dbReference>